<evidence type="ECO:0000256" key="3">
    <source>
        <dbReference type="ARBA" id="ARBA00022771"/>
    </source>
</evidence>
<dbReference type="GO" id="GO:0005634">
    <property type="term" value="C:nucleus"/>
    <property type="evidence" value="ECO:0007669"/>
    <property type="project" value="UniProtKB-ARBA"/>
</dbReference>
<protein>
    <recommendedName>
        <fullName evidence="7">C2H2-type domain-containing protein</fullName>
    </recommendedName>
</protein>
<dbReference type="EMBL" id="ML978171">
    <property type="protein sequence ID" value="KAF2032595.1"/>
    <property type="molecule type" value="Genomic_DNA"/>
</dbReference>
<organism evidence="8 9">
    <name type="scientific">Setomelanomma holmii</name>
    <dbReference type="NCBI Taxonomy" id="210430"/>
    <lineage>
        <taxon>Eukaryota</taxon>
        <taxon>Fungi</taxon>
        <taxon>Dikarya</taxon>
        <taxon>Ascomycota</taxon>
        <taxon>Pezizomycotina</taxon>
        <taxon>Dothideomycetes</taxon>
        <taxon>Pleosporomycetidae</taxon>
        <taxon>Pleosporales</taxon>
        <taxon>Pleosporineae</taxon>
        <taxon>Phaeosphaeriaceae</taxon>
        <taxon>Setomelanomma</taxon>
    </lineage>
</organism>
<dbReference type="SMART" id="SM00355">
    <property type="entry name" value="ZnF_C2H2"/>
    <property type="match status" value="3"/>
</dbReference>
<dbReference type="SUPFAM" id="SSF57667">
    <property type="entry name" value="beta-beta-alpha zinc fingers"/>
    <property type="match status" value="1"/>
</dbReference>
<dbReference type="GO" id="GO:0045944">
    <property type="term" value="P:positive regulation of transcription by RNA polymerase II"/>
    <property type="evidence" value="ECO:0007669"/>
    <property type="project" value="UniProtKB-ARBA"/>
</dbReference>
<feature type="region of interest" description="Disordered" evidence="6">
    <location>
        <begin position="332"/>
        <end position="367"/>
    </location>
</feature>
<gene>
    <name evidence="8" type="ORF">EK21DRAFT_60301</name>
</gene>
<evidence type="ECO:0000259" key="7">
    <source>
        <dbReference type="PROSITE" id="PS50157"/>
    </source>
</evidence>
<evidence type="ECO:0000256" key="1">
    <source>
        <dbReference type="ARBA" id="ARBA00022723"/>
    </source>
</evidence>
<evidence type="ECO:0000313" key="8">
    <source>
        <dbReference type="EMBL" id="KAF2032595.1"/>
    </source>
</evidence>
<dbReference type="PROSITE" id="PS00028">
    <property type="entry name" value="ZINC_FINGER_C2H2_1"/>
    <property type="match status" value="1"/>
</dbReference>
<keyword evidence="9" id="KW-1185">Reference proteome</keyword>
<dbReference type="InterPro" id="IPR036236">
    <property type="entry name" value="Znf_C2H2_sf"/>
</dbReference>
<keyword evidence="3 5" id="KW-0863">Zinc-finger</keyword>
<feature type="compositionally biased region" description="Polar residues" evidence="6">
    <location>
        <begin position="14"/>
        <end position="30"/>
    </location>
</feature>
<evidence type="ECO:0000256" key="5">
    <source>
        <dbReference type="PROSITE-ProRule" id="PRU00042"/>
    </source>
</evidence>
<evidence type="ECO:0000256" key="6">
    <source>
        <dbReference type="SAM" id="MobiDB-lite"/>
    </source>
</evidence>
<dbReference type="PANTHER" id="PTHR19818">
    <property type="entry name" value="ZINC FINGER PROTEIN ZIC AND GLI"/>
    <property type="match status" value="1"/>
</dbReference>
<dbReference type="OrthoDB" id="6910977at2759"/>
<dbReference type="GO" id="GO:0000978">
    <property type="term" value="F:RNA polymerase II cis-regulatory region sequence-specific DNA binding"/>
    <property type="evidence" value="ECO:0007669"/>
    <property type="project" value="TreeGrafter"/>
</dbReference>
<feature type="compositionally biased region" description="Polar residues" evidence="6">
    <location>
        <begin position="217"/>
        <end position="236"/>
    </location>
</feature>
<dbReference type="PROSITE" id="PS50157">
    <property type="entry name" value="ZINC_FINGER_C2H2_2"/>
    <property type="match status" value="2"/>
</dbReference>
<dbReference type="GO" id="GO:0008270">
    <property type="term" value="F:zinc ion binding"/>
    <property type="evidence" value="ECO:0007669"/>
    <property type="project" value="UniProtKB-KW"/>
</dbReference>
<proteinExistence type="predicted"/>
<dbReference type="GO" id="GO:0000981">
    <property type="term" value="F:DNA-binding transcription factor activity, RNA polymerase II-specific"/>
    <property type="evidence" value="ECO:0007669"/>
    <property type="project" value="TreeGrafter"/>
</dbReference>
<feature type="compositionally biased region" description="Basic and acidic residues" evidence="6">
    <location>
        <begin position="206"/>
        <end position="216"/>
    </location>
</feature>
<feature type="region of interest" description="Disordered" evidence="6">
    <location>
        <begin position="206"/>
        <end position="247"/>
    </location>
</feature>
<reference evidence="8" key="1">
    <citation type="journal article" date="2020" name="Stud. Mycol.">
        <title>101 Dothideomycetes genomes: a test case for predicting lifestyles and emergence of pathogens.</title>
        <authorList>
            <person name="Haridas S."/>
            <person name="Albert R."/>
            <person name="Binder M."/>
            <person name="Bloem J."/>
            <person name="Labutti K."/>
            <person name="Salamov A."/>
            <person name="Andreopoulos B."/>
            <person name="Baker S."/>
            <person name="Barry K."/>
            <person name="Bills G."/>
            <person name="Bluhm B."/>
            <person name="Cannon C."/>
            <person name="Castanera R."/>
            <person name="Culley D."/>
            <person name="Daum C."/>
            <person name="Ezra D."/>
            <person name="Gonzalez J."/>
            <person name="Henrissat B."/>
            <person name="Kuo A."/>
            <person name="Liang C."/>
            <person name="Lipzen A."/>
            <person name="Lutzoni F."/>
            <person name="Magnuson J."/>
            <person name="Mondo S."/>
            <person name="Nolan M."/>
            <person name="Ohm R."/>
            <person name="Pangilinan J."/>
            <person name="Park H.-J."/>
            <person name="Ramirez L."/>
            <person name="Alfaro M."/>
            <person name="Sun H."/>
            <person name="Tritt A."/>
            <person name="Yoshinaga Y."/>
            <person name="Zwiers L.-H."/>
            <person name="Turgeon B."/>
            <person name="Goodwin S."/>
            <person name="Spatafora J."/>
            <person name="Crous P."/>
            <person name="Grigoriev I."/>
        </authorList>
    </citation>
    <scope>NUCLEOTIDE SEQUENCE</scope>
    <source>
        <strain evidence="8">CBS 110217</strain>
    </source>
</reference>
<keyword evidence="2" id="KW-0677">Repeat</keyword>
<dbReference type="Proteomes" id="UP000799777">
    <property type="component" value="Unassembled WGS sequence"/>
</dbReference>
<dbReference type="Pfam" id="PF00096">
    <property type="entry name" value="zf-C2H2"/>
    <property type="match status" value="2"/>
</dbReference>
<sequence>MLGYADQPTPPFNSPYQQHSTKGSSLLQSPYPSPVRNDARSEFTETQGLGLYDYQTSLPNGLPPSPQPSEGWHGHMSTGVSPLMGETIADPWTSGAFDHPVSRSPLPWTSAQTSPRSSLSSCTREMSVFSHDGSEHGFPVKVEYSGWAPDMRWGATEAVNMNALSSPRPPPLIVAPERLSAGMFSYDNGYDASSVQKLESNPMYDYDSRGFDRAPSEESTGSLRSKGHSSYSSTSVPRERARNRRHTDPANAAFRCHLCPDKGFARRYNYNQHMLTHDVSRRKDNICTYPGCGREFVRKTDLARHDQSVHQKSKPYKCARCPSVFSRKDTLRRHEEDGCQQRNQLPVTDPKMLQQLRNDGYPPATGL</sequence>
<dbReference type="Gene3D" id="3.30.160.60">
    <property type="entry name" value="Classic Zinc Finger"/>
    <property type="match status" value="2"/>
</dbReference>
<comment type="caution">
    <text evidence="8">The sequence shown here is derived from an EMBL/GenBank/DDBJ whole genome shotgun (WGS) entry which is preliminary data.</text>
</comment>
<keyword evidence="1" id="KW-0479">Metal-binding</keyword>
<evidence type="ECO:0000256" key="2">
    <source>
        <dbReference type="ARBA" id="ARBA00022737"/>
    </source>
</evidence>
<keyword evidence="4" id="KW-0862">Zinc</keyword>
<dbReference type="InterPro" id="IPR050329">
    <property type="entry name" value="GLI_C2H2-zinc-finger"/>
</dbReference>
<feature type="region of interest" description="Disordered" evidence="6">
    <location>
        <begin position="1"/>
        <end position="77"/>
    </location>
</feature>
<feature type="domain" description="C2H2-type" evidence="7">
    <location>
        <begin position="316"/>
        <end position="346"/>
    </location>
</feature>
<evidence type="ECO:0000313" key="9">
    <source>
        <dbReference type="Proteomes" id="UP000799777"/>
    </source>
</evidence>
<feature type="domain" description="C2H2-type" evidence="7">
    <location>
        <begin position="285"/>
        <end position="315"/>
    </location>
</feature>
<dbReference type="InterPro" id="IPR013087">
    <property type="entry name" value="Znf_C2H2_type"/>
</dbReference>
<evidence type="ECO:0000256" key="4">
    <source>
        <dbReference type="ARBA" id="ARBA00022833"/>
    </source>
</evidence>
<dbReference type="PANTHER" id="PTHR19818:SF149">
    <property type="entry name" value="C2H2-TYPE DOMAIN-CONTAINING PROTEIN"/>
    <property type="match status" value="1"/>
</dbReference>
<dbReference type="AlphaFoldDB" id="A0A9P4LPV2"/>
<accession>A0A9P4LPV2</accession>
<name>A0A9P4LPV2_9PLEO</name>